<evidence type="ECO:0008006" key="3">
    <source>
        <dbReference type="Google" id="ProtNLM"/>
    </source>
</evidence>
<dbReference type="EMBL" id="SLUP01000004">
    <property type="protein sequence ID" value="TCL66100.1"/>
    <property type="molecule type" value="Genomic_DNA"/>
</dbReference>
<dbReference type="RefSeq" id="WP_132217586.1">
    <property type="nucleotide sequence ID" value="NZ_OX156936.1"/>
</dbReference>
<dbReference type="AlphaFoldDB" id="A0A4R1RJX9"/>
<reference evidence="1 2" key="1">
    <citation type="submission" date="2019-03" db="EMBL/GenBank/DDBJ databases">
        <title>Genomic Encyclopedia of Type Strains, Phase IV (KMG-IV): sequencing the most valuable type-strain genomes for metagenomic binning, comparative biology and taxonomic classification.</title>
        <authorList>
            <person name="Goeker M."/>
        </authorList>
    </citation>
    <scope>NUCLEOTIDE SEQUENCE [LARGE SCALE GENOMIC DNA]</scope>
    <source>
        <strain evidence="1 2">DSM 18792</strain>
    </source>
</reference>
<comment type="caution">
    <text evidence="1">The sequence shown here is derived from an EMBL/GenBank/DDBJ whole genome shotgun (WGS) entry which is preliminary data.</text>
</comment>
<sequence length="188" mass="21725">MIIKNIEKYLTLSLIITMYVSITSCDFDNEENESSPYNNEAVNERVKVNIEEAKTISDIAILNETLLALDVVLQEKEELYDIKNISNQFKQDYLAIKKSLNDLAEKKLILLPTEMNENEIEMLLKMNEASFSEAYLNKIEALLESEITQLEYLSTITNDIDFKVLTIKALVKLNYNLSKIHKTLKTDY</sequence>
<protein>
    <recommendedName>
        <fullName evidence="3">DUF4142 domain-containing protein</fullName>
    </recommendedName>
</protein>
<dbReference type="OrthoDB" id="883203at2"/>
<keyword evidence="2" id="KW-1185">Reference proteome</keyword>
<gene>
    <name evidence="1" type="ORF">EV196_104130</name>
</gene>
<dbReference type="Proteomes" id="UP000295455">
    <property type="component" value="Unassembled WGS sequence"/>
</dbReference>
<name>A0A4R1RJX9_9FLAO</name>
<accession>A0A4R1RJX9</accession>
<proteinExistence type="predicted"/>
<dbReference type="PROSITE" id="PS51257">
    <property type="entry name" value="PROKAR_LIPOPROTEIN"/>
    <property type="match status" value="1"/>
</dbReference>
<evidence type="ECO:0000313" key="1">
    <source>
        <dbReference type="EMBL" id="TCL66100.1"/>
    </source>
</evidence>
<evidence type="ECO:0000313" key="2">
    <source>
        <dbReference type="Proteomes" id="UP000295455"/>
    </source>
</evidence>
<organism evidence="1 2">
    <name type="scientific">Mariniflexile fucanivorans</name>
    <dbReference type="NCBI Taxonomy" id="264023"/>
    <lineage>
        <taxon>Bacteria</taxon>
        <taxon>Pseudomonadati</taxon>
        <taxon>Bacteroidota</taxon>
        <taxon>Flavobacteriia</taxon>
        <taxon>Flavobacteriales</taxon>
        <taxon>Flavobacteriaceae</taxon>
        <taxon>Mariniflexile</taxon>
    </lineage>
</organism>